<dbReference type="PANTHER" id="PTHR30411:SF0">
    <property type="entry name" value="CYS-TRNA(PRO)_CYS-TRNA(CYS) DEACYLASE YBAK"/>
    <property type="match status" value="1"/>
</dbReference>
<evidence type="ECO:0000259" key="5">
    <source>
        <dbReference type="Pfam" id="PF04073"/>
    </source>
</evidence>
<comment type="caution">
    <text evidence="6">The sequence shown here is derived from an EMBL/GenBank/DDBJ whole genome shotgun (WGS) entry which is preliminary data.</text>
</comment>
<evidence type="ECO:0000313" key="6">
    <source>
        <dbReference type="EMBL" id="RFU95450.1"/>
    </source>
</evidence>
<reference evidence="7" key="1">
    <citation type="submission" date="2018-08" db="EMBL/GenBank/DDBJ databases">
        <authorList>
            <person name="Grouzdev D.S."/>
            <person name="Krutkina M.S."/>
        </authorList>
    </citation>
    <scope>NUCLEOTIDE SEQUENCE [LARGE SCALE GENOMIC DNA]</scope>
    <source>
        <strain evidence="7">4-11</strain>
    </source>
</reference>
<dbReference type="CDD" id="cd00002">
    <property type="entry name" value="YbaK_deacylase"/>
    <property type="match status" value="1"/>
</dbReference>
<evidence type="ECO:0000256" key="4">
    <source>
        <dbReference type="PIRNR" id="PIRNR006181"/>
    </source>
</evidence>
<dbReference type="PIRSF" id="PIRSF006181">
    <property type="entry name" value="EbsC_YbaK"/>
    <property type="match status" value="1"/>
</dbReference>
<dbReference type="GO" id="GO:0006412">
    <property type="term" value="P:translation"/>
    <property type="evidence" value="ECO:0007669"/>
    <property type="project" value="UniProtKB-KW"/>
</dbReference>
<organism evidence="6 7">
    <name type="scientific">Sphaerochaeta halotolerans</name>
    <dbReference type="NCBI Taxonomy" id="2293840"/>
    <lineage>
        <taxon>Bacteria</taxon>
        <taxon>Pseudomonadati</taxon>
        <taxon>Spirochaetota</taxon>
        <taxon>Spirochaetia</taxon>
        <taxon>Spirochaetales</taxon>
        <taxon>Sphaerochaetaceae</taxon>
        <taxon>Sphaerochaeta</taxon>
    </lineage>
</organism>
<feature type="domain" description="YbaK/aminoacyl-tRNA synthetase-associated" evidence="5">
    <location>
        <begin position="30"/>
        <end position="144"/>
    </location>
</feature>
<dbReference type="SUPFAM" id="SSF55826">
    <property type="entry name" value="YbaK/ProRS associated domain"/>
    <property type="match status" value="1"/>
</dbReference>
<accession>A0A372MJU7</accession>
<sequence>MKKTNAMRILEAQGIPYEVVAYSWDEEHLDAVHASEVAGLEPSQVFKTIVLEDNEKQIFVCCLPADFSVSLKKVKALTGSKDIDLLKLDRLQSVTGYIRGGCSPLGMKKQFPTFIEEVAQAEPYIHVSAGVRGLQLKIKPEDLVSATQGKFADFT</sequence>
<gene>
    <name evidence="6" type="primary">ybaK</name>
    <name evidence="6" type="ORF">DYP60_04485</name>
</gene>
<evidence type="ECO:0000256" key="1">
    <source>
        <dbReference type="ARBA" id="ARBA00009798"/>
    </source>
</evidence>
<keyword evidence="2 4" id="KW-0648">Protein biosynthesis</keyword>
<dbReference type="InterPro" id="IPR007214">
    <property type="entry name" value="YbaK/aa-tRNA-synth-assoc-dom"/>
</dbReference>
<dbReference type="Gene3D" id="3.90.960.10">
    <property type="entry name" value="YbaK/aminoacyl-tRNA synthetase-associated domain"/>
    <property type="match status" value="1"/>
</dbReference>
<dbReference type="InterPro" id="IPR004369">
    <property type="entry name" value="Prolyl-tRNA_editing_YbaK/EbsC"/>
</dbReference>
<comment type="similarity">
    <text evidence="1 4">Belongs to the prolyl-tRNA editing family. YbaK/EbsC subfamily.</text>
</comment>
<dbReference type="AlphaFoldDB" id="A0A372MJU7"/>
<evidence type="ECO:0000256" key="3">
    <source>
        <dbReference type="ARBA" id="ARBA00023239"/>
    </source>
</evidence>
<dbReference type="EC" id="4.2.-.-" evidence="4"/>
<dbReference type="PANTHER" id="PTHR30411">
    <property type="entry name" value="CYTOPLASMIC PROTEIN"/>
    <property type="match status" value="1"/>
</dbReference>
<dbReference type="Proteomes" id="UP000264002">
    <property type="component" value="Unassembled WGS sequence"/>
</dbReference>
<name>A0A372MJU7_9SPIR</name>
<reference evidence="6 7" key="2">
    <citation type="submission" date="2018-09" db="EMBL/GenBank/DDBJ databases">
        <title>Genome of Sphaerochaeta halotolerans strain 4-11.</title>
        <authorList>
            <person name="Nazina T.N."/>
            <person name="Sokolova D.S."/>
        </authorList>
    </citation>
    <scope>NUCLEOTIDE SEQUENCE [LARGE SCALE GENOMIC DNA]</scope>
    <source>
        <strain evidence="6 7">4-11</strain>
    </source>
</reference>
<keyword evidence="7" id="KW-1185">Reference proteome</keyword>
<dbReference type="GO" id="GO:0002161">
    <property type="term" value="F:aminoacyl-tRNA deacylase activity"/>
    <property type="evidence" value="ECO:0007669"/>
    <property type="project" value="InterPro"/>
</dbReference>
<evidence type="ECO:0000256" key="2">
    <source>
        <dbReference type="ARBA" id="ARBA00022917"/>
    </source>
</evidence>
<dbReference type="NCBIfam" id="TIGR00011">
    <property type="entry name" value="YbaK_EbsC"/>
    <property type="match status" value="1"/>
</dbReference>
<dbReference type="Pfam" id="PF04073">
    <property type="entry name" value="tRNA_edit"/>
    <property type="match status" value="1"/>
</dbReference>
<proteinExistence type="inferred from homology"/>
<keyword evidence="3 4" id="KW-0456">Lyase</keyword>
<dbReference type="InterPro" id="IPR036754">
    <property type="entry name" value="YbaK/aa-tRNA-synt-asso_dom_sf"/>
</dbReference>
<protein>
    <recommendedName>
        <fullName evidence="4">Cys-tRNA(Pro)/Cys-tRNA(Cys) deacylase</fullName>
        <ecNumber evidence="4">4.2.-.-</ecNumber>
    </recommendedName>
</protein>
<dbReference type="EMBL" id="QUWK01000004">
    <property type="protein sequence ID" value="RFU95450.1"/>
    <property type="molecule type" value="Genomic_DNA"/>
</dbReference>
<dbReference type="GO" id="GO:0016829">
    <property type="term" value="F:lyase activity"/>
    <property type="evidence" value="ECO:0007669"/>
    <property type="project" value="UniProtKB-KW"/>
</dbReference>
<dbReference type="RefSeq" id="WP_117329862.1">
    <property type="nucleotide sequence ID" value="NZ_QUWK01000004.1"/>
</dbReference>
<evidence type="ECO:0000313" key="7">
    <source>
        <dbReference type="Proteomes" id="UP000264002"/>
    </source>
</evidence>